<dbReference type="Gene3D" id="3.40.605.10">
    <property type="entry name" value="Aldehyde Dehydrogenase, Chain A, domain 1"/>
    <property type="match status" value="1"/>
</dbReference>
<keyword evidence="3 5" id="KW-0560">Oxidoreductase</keyword>
<reference evidence="8 9" key="1">
    <citation type="journal article" date="2018" name="IMA Fungus">
        <title>IMA Genome-F 9: Draft genome sequence of Annulohypoxylon stygium, Aspergillus mulundensis, Berkeleyomyces basicola (syn. Thielaviopsis basicola), Ceratocystis smalleyi, two Cercospora beticola strains, Coleophoma cylindrospora, Fusarium fracticaudum, Phialophora cf. hyalina, and Morchella septimelata.</title>
        <authorList>
            <person name="Wingfield B.D."/>
            <person name="Bills G.F."/>
            <person name="Dong Y."/>
            <person name="Huang W."/>
            <person name="Nel W.J."/>
            <person name="Swalarsk-Parry B.S."/>
            <person name="Vaghefi N."/>
            <person name="Wilken P.M."/>
            <person name="An Z."/>
            <person name="de Beer Z.W."/>
            <person name="De Vos L."/>
            <person name="Chen L."/>
            <person name="Duong T.A."/>
            <person name="Gao Y."/>
            <person name="Hammerbacher A."/>
            <person name="Kikkert J.R."/>
            <person name="Li Y."/>
            <person name="Li H."/>
            <person name="Li K."/>
            <person name="Li Q."/>
            <person name="Liu X."/>
            <person name="Ma X."/>
            <person name="Naidoo K."/>
            <person name="Pethybridge S.J."/>
            <person name="Sun J."/>
            <person name="Steenkamp E.T."/>
            <person name="van der Nest M.A."/>
            <person name="van Wyk S."/>
            <person name="Wingfield M.J."/>
            <person name="Xiong C."/>
            <person name="Yue Q."/>
            <person name="Zhang X."/>
        </authorList>
    </citation>
    <scope>NUCLEOTIDE SEQUENCE [LARGE SCALE GENOMIC DNA]</scope>
    <source>
        <strain evidence="8 9">BP6252</strain>
    </source>
</reference>
<dbReference type="InterPro" id="IPR016161">
    <property type="entry name" value="Ald_DH/histidinol_DH"/>
</dbReference>
<accession>A0A3D8QHZ6</accession>
<keyword evidence="4" id="KW-0520">NAD</keyword>
<protein>
    <recommendedName>
        <fullName evidence="5">Aldehyde dehydrogenase</fullName>
    </recommendedName>
</protein>
<dbReference type="EMBL" id="PDLM01000015">
    <property type="protein sequence ID" value="RDW61034.1"/>
    <property type="molecule type" value="Genomic_DNA"/>
</dbReference>
<dbReference type="InterPro" id="IPR016162">
    <property type="entry name" value="Ald_DH_N"/>
</dbReference>
<dbReference type="PANTHER" id="PTHR43570:SF11">
    <property type="entry name" value="ALDEHYDE DEHYDROGENASE"/>
    <property type="match status" value="1"/>
</dbReference>
<feature type="active site" evidence="6">
    <location>
        <position position="223"/>
    </location>
</feature>
<evidence type="ECO:0000256" key="3">
    <source>
        <dbReference type="ARBA" id="ARBA00023002"/>
    </source>
</evidence>
<dbReference type="Pfam" id="PF00171">
    <property type="entry name" value="Aldedh"/>
    <property type="match status" value="1"/>
</dbReference>
<dbReference type="GO" id="GO:0005737">
    <property type="term" value="C:cytoplasm"/>
    <property type="evidence" value="ECO:0007669"/>
    <property type="project" value="TreeGrafter"/>
</dbReference>
<dbReference type="FunFam" id="3.40.309.10:FF:000025">
    <property type="entry name" value="Aldehyde dehydrogenase"/>
    <property type="match status" value="1"/>
</dbReference>
<dbReference type="PIRSF" id="PIRSF036492">
    <property type="entry name" value="ALDH"/>
    <property type="match status" value="1"/>
</dbReference>
<dbReference type="GO" id="GO:0016117">
    <property type="term" value="P:carotenoid biosynthetic process"/>
    <property type="evidence" value="ECO:0007669"/>
    <property type="project" value="UniProtKB-KW"/>
</dbReference>
<dbReference type="InterPro" id="IPR016163">
    <property type="entry name" value="Ald_DH_C"/>
</dbReference>
<dbReference type="GO" id="GO:0004029">
    <property type="term" value="F:aldehyde dehydrogenase (NAD+) activity"/>
    <property type="evidence" value="ECO:0007669"/>
    <property type="project" value="TreeGrafter"/>
</dbReference>
<evidence type="ECO:0000256" key="5">
    <source>
        <dbReference type="PIRNR" id="PIRNR036492"/>
    </source>
</evidence>
<feature type="domain" description="Aldehyde dehydrogenase" evidence="7">
    <location>
        <begin position="5"/>
        <end position="443"/>
    </location>
</feature>
<dbReference type="InterPro" id="IPR012394">
    <property type="entry name" value="Aldehyde_DH_NAD(P)"/>
</dbReference>
<comment type="similarity">
    <text evidence="1 5">Belongs to the aldehyde dehydrogenase family.</text>
</comment>
<dbReference type="GO" id="GO:0006081">
    <property type="term" value="P:aldehyde metabolic process"/>
    <property type="evidence" value="ECO:0007669"/>
    <property type="project" value="InterPro"/>
</dbReference>
<evidence type="ECO:0000256" key="4">
    <source>
        <dbReference type="ARBA" id="ARBA00023027"/>
    </source>
</evidence>
<evidence type="ECO:0000313" key="9">
    <source>
        <dbReference type="Proteomes" id="UP000256645"/>
    </source>
</evidence>
<dbReference type="STRING" id="1849047.A0A3D8QHZ6"/>
<dbReference type="FunFam" id="3.40.605.10:FF:000004">
    <property type="entry name" value="Aldehyde dehydrogenase"/>
    <property type="match status" value="1"/>
</dbReference>
<evidence type="ECO:0000256" key="2">
    <source>
        <dbReference type="ARBA" id="ARBA00022746"/>
    </source>
</evidence>
<proteinExistence type="inferred from homology"/>
<evidence type="ECO:0000313" key="8">
    <source>
        <dbReference type="EMBL" id="RDW61034.1"/>
    </source>
</evidence>
<dbReference type="SUPFAM" id="SSF53720">
    <property type="entry name" value="ALDH-like"/>
    <property type="match status" value="1"/>
</dbReference>
<dbReference type="AlphaFoldDB" id="A0A3D8QHZ6"/>
<gene>
    <name evidence="8" type="ORF">BP6252_12417</name>
</gene>
<dbReference type="CDD" id="cd07135">
    <property type="entry name" value="ALDH_F14-YMR110C"/>
    <property type="match status" value="1"/>
</dbReference>
<feature type="active site" evidence="6">
    <location>
        <position position="257"/>
    </location>
</feature>
<dbReference type="InterPro" id="IPR015590">
    <property type="entry name" value="Aldehyde_DH_dom"/>
</dbReference>
<name>A0A3D8QHZ6_9HELO</name>
<sequence length="536" mass="58994">MAPKIAEFTSTSIDTIAPTVARLQATFASQKTKPLEYRLQQLRKLYWGLVDNADLVMESCRLDLGKPELEVVLTELDWCKNDTVFASKNLAVWMKDEKAPDIPLTNKLLAPHIRKEPLGTALIIGAYNFPYNLALGPLIGAIAAGCPAVLKPSEGTPYCAMVMKKIVEESLDPDAYAVVNGEIPETTALLNEKWAKIFYTGNDRVARIIAKKAAETLTPVCLELGGRNPAIVTKHADIRLAARRLLWGKALNAGQVCISHNYTLVDKEVFPRYIEELKVAMKEFYPNGIKSSPDFGRIANNRQFLRIKKMVDESKGKILIGGEMDEATNYIELTVVQVDDINDSMIKDESFGPLMPIYPVENLDEAIRIANTVHSTPLALYGFGTKAETNRILNEILSGGASINDSFFHASIPTLQFGGVGDSGEGAYRGRASFETFTHRRAVTTTPNWMESLLSIRYPPYLGKVKQARRLQGLKPDFDRNGNVVKGVGYWVKFVLGFGASSGKGSALRWVLVAVIAVAANKYFGQGNGGLPSYLR</sequence>
<keyword evidence="9" id="KW-1185">Reference proteome</keyword>
<keyword evidence="2" id="KW-0125">Carotenoid biosynthesis</keyword>
<evidence type="ECO:0000256" key="6">
    <source>
        <dbReference type="PIRSR" id="PIRSR036492-1"/>
    </source>
</evidence>
<dbReference type="PANTHER" id="PTHR43570">
    <property type="entry name" value="ALDEHYDE DEHYDROGENASE"/>
    <property type="match status" value="1"/>
</dbReference>
<dbReference type="OrthoDB" id="440325at2759"/>
<dbReference type="Proteomes" id="UP000256645">
    <property type="component" value="Unassembled WGS sequence"/>
</dbReference>
<dbReference type="Gene3D" id="3.40.309.10">
    <property type="entry name" value="Aldehyde Dehydrogenase, Chain A, domain 2"/>
    <property type="match status" value="1"/>
</dbReference>
<comment type="caution">
    <text evidence="8">The sequence shown here is derived from an EMBL/GenBank/DDBJ whole genome shotgun (WGS) entry which is preliminary data.</text>
</comment>
<evidence type="ECO:0000256" key="1">
    <source>
        <dbReference type="ARBA" id="ARBA00009986"/>
    </source>
</evidence>
<organism evidence="8 9">
    <name type="scientific">Coleophoma cylindrospora</name>
    <dbReference type="NCBI Taxonomy" id="1849047"/>
    <lineage>
        <taxon>Eukaryota</taxon>
        <taxon>Fungi</taxon>
        <taxon>Dikarya</taxon>
        <taxon>Ascomycota</taxon>
        <taxon>Pezizomycotina</taxon>
        <taxon>Leotiomycetes</taxon>
        <taxon>Helotiales</taxon>
        <taxon>Dermateaceae</taxon>
        <taxon>Coleophoma</taxon>
    </lineage>
</organism>
<evidence type="ECO:0000259" key="7">
    <source>
        <dbReference type="Pfam" id="PF00171"/>
    </source>
</evidence>